<dbReference type="KEGG" id="dsh:Dshi_2534"/>
<protein>
    <recommendedName>
        <fullName evidence="2">DUF112 domain-containing protein</fullName>
    </recommendedName>
</protein>
<dbReference type="Proteomes" id="UP000006833">
    <property type="component" value="Chromosome"/>
</dbReference>
<feature type="transmembrane region" description="Helical" evidence="1">
    <location>
        <begin position="6"/>
        <end position="27"/>
    </location>
</feature>
<dbReference type="OrthoDB" id="9791872at2"/>
<proteinExistence type="predicted"/>
<gene>
    <name evidence="3" type="ordered locus">Dshi_2534</name>
</gene>
<dbReference type="PANTHER" id="PTHR35342:SF5">
    <property type="entry name" value="TRICARBOXYLIC TRANSPORT PROTEIN"/>
    <property type="match status" value="1"/>
</dbReference>
<name>A8LSR8_DINSH</name>
<dbReference type="InterPro" id="IPR002823">
    <property type="entry name" value="DUF112_TM"/>
</dbReference>
<feature type="transmembrane region" description="Helical" evidence="1">
    <location>
        <begin position="55"/>
        <end position="75"/>
    </location>
</feature>
<keyword evidence="1" id="KW-0812">Transmembrane</keyword>
<evidence type="ECO:0000313" key="3">
    <source>
        <dbReference type="EMBL" id="ABV94267.1"/>
    </source>
</evidence>
<dbReference type="eggNOG" id="COG3333">
    <property type="taxonomic scope" value="Bacteria"/>
</dbReference>
<feature type="domain" description="DUF112" evidence="2">
    <location>
        <begin position="1"/>
        <end position="137"/>
    </location>
</feature>
<evidence type="ECO:0000313" key="4">
    <source>
        <dbReference type="Proteomes" id="UP000006833"/>
    </source>
</evidence>
<keyword evidence="4" id="KW-1185">Reference proteome</keyword>
<organism evidence="3 4">
    <name type="scientific">Dinoroseobacter shibae (strain DSM 16493 / NCIMB 14021 / DFL 12)</name>
    <dbReference type="NCBI Taxonomy" id="398580"/>
    <lineage>
        <taxon>Bacteria</taxon>
        <taxon>Pseudomonadati</taxon>
        <taxon>Pseudomonadota</taxon>
        <taxon>Alphaproteobacteria</taxon>
        <taxon>Rhodobacterales</taxon>
        <taxon>Roseobacteraceae</taxon>
        <taxon>Dinoroseobacter</taxon>
    </lineage>
</organism>
<keyword evidence="1" id="KW-0472">Membrane</keyword>
<feature type="transmembrane region" description="Helical" evidence="1">
    <location>
        <begin position="87"/>
        <end position="109"/>
    </location>
</feature>
<reference evidence="4" key="1">
    <citation type="journal article" date="2010" name="ISME J.">
        <title>The complete genome sequence of the algal symbiont Dinoroseobacter shibae: a hitchhiker's guide to life in the sea.</title>
        <authorList>
            <person name="Wagner-Dobler I."/>
            <person name="Ballhausen B."/>
            <person name="Berger M."/>
            <person name="Brinkhoff T."/>
            <person name="Buchholz I."/>
            <person name="Bunk B."/>
            <person name="Cypionka H."/>
            <person name="Daniel R."/>
            <person name="Drepper T."/>
            <person name="Gerdts G."/>
            <person name="Hahnke S."/>
            <person name="Han C."/>
            <person name="Jahn D."/>
            <person name="Kalhoefer D."/>
            <person name="Kiss H."/>
            <person name="Klenk H.P."/>
            <person name="Kyrpides N."/>
            <person name="Liebl W."/>
            <person name="Liesegang H."/>
            <person name="Meincke L."/>
            <person name="Pati A."/>
            <person name="Petersen J."/>
            <person name="Piekarski T."/>
            <person name="Pommerenke C."/>
            <person name="Pradella S."/>
            <person name="Pukall R."/>
            <person name="Rabus R."/>
            <person name="Stackebrandt E."/>
            <person name="Thole S."/>
            <person name="Thompson L."/>
            <person name="Tielen P."/>
            <person name="Tomasch J."/>
            <person name="von Jan M."/>
            <person name="Wanphrut N."/>
            <person name="Wichels A."/>
            <person name="Zech H."/>
            <person name="Simon M."/>
        </authorList>
    </citation>
    <scope>NUCLEOTIDE SEQUENCE [LARGE SCALE GENOMIC DNA]</scope>
    <source>
        <strain evidence="4">DSM 16493 / NCIMB 14021 / DFL 12</strain>
    </source>
</reference>
<sequence length="143" mass="14607">MDPQMGLVFMVTLYCAARMGAGIRAILFNIPGTAGAAATPQDGYPMAKQGKRQQALAISFVASALGGLLTTINALPAMPLLARTGSYVHSVEMIVVMLFGVLLIASIAAQGMLKGLVAGFFGLMIGAIGTDVVYATPAAPSGF</sequence>
<evidence type="ECO:0000256" key="1">
    <source>
        <dbReference type="SAM" id="Phobius"/>
    </source>
</evidence>
<accession>A8LSR8</accession>
<dbReference type="STRING" id="398580.Dshi_2534"/>
<evidence type="ECO:0000259" key="2">
    <source>
        <dbReference type="Pfam" id="PF01970"/>
    </source>
</evidence>
<dbReference type="Pfam" id="PF01970">
    <property type="entry name" value="TctA"/>
    <property type="match status" value="1"/>
</dbReference>
<dbReference type="PANTHER" id="PTHR35342">
    <property type="entry name" value="TRICARBOXYLIC TRANSPORT PROTEIN"/>
    <property type="match status" value="1"/>
</dbReference>
<dbReference type="EMBL" id="CP000830">
    <property type="protein sequence ID" value="ABV94267.1"/>
    <property type="molecule type" value="Genomic_DNA"/>
</dbReference>
<feature type="transmembrane region" description="Helical" evidence="1">
    <location>
        <begin position="116"/>
        <end position="135"/>
    </location>
</feature>
<dbReference type="HOGENOM" id="CLU_1803064_0_0_5"/>
<dbReference type="AlphaFoldDB" id="A8LSR8"/>
<keyword evidence="1" id="KW-1133">Transmembrane helix</keyword>